<proteinExistence type="predicted"/>
<feature type="transmembrane region" description="Helical" evidence="1">
    <location>
        <begin position="12"/>
        <end position="34"/>
    </location>
</feature>
<reference evidence="2" key="1">
    <citation type="submission" date="1994-07" db="EMBL/GenBank/DDBJ databases">
        <authorList>
            <person name="Handley J."/>
        </authorList>
    </citation>
    <scope>NUCLEOTIDE SEQUENCE</scope>
    <source>
        <strain evidence="2">Cell-free virulent virus</strain>
    </source>
</reference>
<sequence length="140" mass="15821">MLLPRKALLVDIFFILAATNLMIAAFALGCLAFYKQLVYITIGNLTFPHQSGDEVIRAMYIPPVNDSVDFNPGFRLSWLNTLSPLSDGPYDSWSQCEICPGRFVSKRPVIMSPQRPIAFKTASLPVRIFLNVFIFILHRI</sequence>
<keyword evidence="1" id="KW-0812">Transmembrane</keyword>
<keyword evidence="1" id="KW-1133">Transmembrane helix</keyword>
<protein>
    <submittedName>
        <fullName evidence="2">Polypeptide 5</fullName>
    </submittedName>
</protein>
<organism evidence="2">
    <name type="scientific">Alcelaphine gammaherpesvirus 1</name>
    <name type="common">wildebeest herpesvirus</name>
    <dbReference type="NCBI Taxonomy" id="35252"/>
    <lineage>
        <taxon>Viruses</taxon>
        <taxon>Duplodnaviria</taxon>
        <taxon>Heunggongvirae</taxon>
        <taxon>Peploviricota</taxon>
        <taxon>Herviviricetes</taxon>
        <taxon>Herpesvirales</taxon>
        <taxon>Orthoherpesviridae</taxon>
        <taxon>Gammaherpesvirinae</taxon>
        <taxon>Macavirus</taxon>
        <taxon>Macavirus alcelaphinegamma1</taxon>
    </lineage>
</organism>
<accession>Q9YKL0</accession>
<keyword evidence="1" id="KW-0472">Membrane</keyword>
<dbReference type="EMBL" id="X80691">
    <property type="protein sequence ID" value="CAA56708.2"/>
    <property type="molecule type" value="Genomic_DNA"/>
</dbReference>
<name>Q9YKL0_9GAMA</name>
<reference evidence="2" key="2">
    <citation type="journal article" date="1995" name="Vet. Microbiol.">
        <title>Identification of a region of the alcelaphine herpesvirus-1 genome associated with virulence for rabbits.</title>
        <authorList>
            <person name="Handley J.A."/>
            <person name="Sargan D.R."/>
            <person name="Herring A.J."/>
            <person name="Reid H.W."/>
        </authorList>
    </citation>
    <scope>NUCLEOTIDE SEQUENCE</scope>
    <source>
        <strain evidence="2">Cell-free virulent virus</strain>
    </source>
</reference>
<evidence type="ECO:0000256" key="1">
    <source>
        <dbReference type="SAM" id="Phobius"/>
    </source>
</evidence>
<dbReference type="PROSITE" id="PS51257">
    <property type="entry name" value="PROKAR_LIPOPROTEIN"/>
    <property type="match status" value="1"/>
</dbReference>
<evidence type="ECO:0000313" key="2">
    <source>
        <dbReference type="EMBL" id="CAA56708.2"/>
    </source>
</evidence>